<keyword evidence="4" id="KW-0547">Nucleotide-binding</keyword>
<dbReference type="InterPro" id="IPR027417">
    <property type="entry name" value="P-loop_NTPase"/>
</dbReference>
<organism evidence="4 5">
    <name type="scientific">Streptococcus parauberis NCFD 2020</name>
    <dbReference type="NCBI Taxonomy" id="873447"/>
    <lineage>
        <taxon>Bacteria</taxon>
        <taxon>Bacillati</taxon>
        <taxon>Bacillota</taxon>
        <taxon>Bacilli</taxon>
        <taxon>Lactobacillales</taxon>
        <taxon>Streptococcaceae</taxon>
        <taxon>Streptococcus</taxon>
    </lineage>
</organism>
<feature type="domain" description="ABC transporter" evidence="3">
    <location>
        <begin position="21"/>
        <end position="114"/>
    </location>
</feature>
<comment type="similarity">
    <text evidence="1">Belongs to the ABC transporter superfamily.</text>
</comment>
<dbReference type="InterPro" id="IPR003439">
    <property type="entry name" value="ABC_transporter-like_ATP-bd"/>
</dbReference>
<keyword evidence="4" id="KW-0067">ATP-binding</keyword>
<evidence type="ECO:0000313" key="4">
    <source>
        <dbReference type="EMBL" id="EGE54647.1"/>
    </source>
</evidence>
<evidence type="ECO:0000259" key="3">
    <source>
        <dbReference type="Pfam" id="PF00005"/>
    </source>
</evidence>
<dbReference type="EMBL" id="AEUT02000001">
    <property type="protein sequence ID" value="EGE54647.1"/>
    <property type="molecule type" value="Genomic_DNA"/>
</dbReference>
<protein>
    <submittedName>
        <fullName evidence="4">Putative bacitracin ABC transporter, ATP-binding protein BcrA</fullName>
    </submittedName>
</protein>
<dbReference type="SUPFAM" id="SSF52540">
    <property type="entry name" value="P-loop containing nucleoside triphosphate hydrolases"/>
    <property type="match status" value="1"/>
</dbReference>
<name>F1Z013_9STRE</name>
<dbReference type="Gene3D" id="3.40.50.300">
    <property type="entry name" value="P-loop containing nucleotide triphosphate hydrolases"/>
    <property type="match status" value="1"/>
</dbReference>
<proteinExistence type="inferred from homology"/>
<accession>F1Z013</accession>
<gene>
    <name evidence="4" type="ORF">SPB_1815</name>
</gene>
<reference evidence="4 5" key="1">
    <citation type="submission" date="2011-02" db="EMBL/GenBank/DDBJ databases">
        <authorList>
            <person name="Stanhope M.J."/>
            <person name="Durkin A.S."/>
            <person name="Hostetler J."/>
            <person name="Kim M."/>
            <person name="Radune D."/>
            <person name="Singh I."/>
            <person name="Town C.D."/>
        </authorList>
    </citation>
    <scope>NUCLEOTIDE SEQUENCE [LARGE SCALE GENOMIC DNA]</scope>
    <source>
        <strain evidence="4 5">NCFD 2020</strain>
    </source>
</reference>
<dbReference type="GO" id="GO:0016887">
    <property type="term" value="F:ATP hydrolysis activity"/>
    <property type="evidence" value="ECO:0007669"/>
    <property type="project" value="InterPro"/>
</dbReference>
<keyword evidence="2" id="KW-0813">Transport</keyword>
<dbReference type="Proteomes" id="UP000003732">
    <property type="component" value="Unassembled WGS sequence"/>
</dbReference>
<evidence type="ECO:0000256" key="2">
    <source>
        <dbReference type="ARBA" id="ARBA00022448"/>
    </source>
</evidence>
<sequence length="115" mass="12768">MNQALIDIQNITKYYNKRITLNDLSFTVHKGEICGLVGENGAGKTTLIRIIAGLIKSDGGVIDKSKIKNLSCIIESPAFYPNLSAYDNLKYHMLRLGFPKSNKKIDEILNLVGLK</sequence>
<dbReference type="PANTHER" id="PTHR43335">
    <property type="entry name" value="ABC TRANSPORTER, ATP-BINDING PROTEIN"/>
    <property type="match status" value="1"/>
</dbReference>
<dbReference type="AlphaFoldDB" id="F1Z013"/>
<dbReference type="HOGENOM" id="CLU_000604_1_15_9"/>
<dbReference type="eggNOG" id="COG1131">
    <property type="taxonomic scope" value="Bacteria"/>
</dbReference>
<dbReference type="GO" id="GO:0005524">
    <property type="term" value="F:ATP binding"/>
    <property type="evidence" value="ECO:0007669"/>
    <property type="project" value="UniProtKB-KW"/>
</dbReference>
<evidence type="ECO:0000313" key="5">
    <source>
        <dbReference type="Proteomes" id="UP000003732"/>
    </source>
</evidence>
<dbReference type="PANTHER" id="PTHR43335:SF4">
    <property type="entry name" value="ABC TRANSPORTER, ATP-BINDING PROTEIN"/>
    <property type="match status" value="1"/>
</dbReference>
<dbReference type="Pfam" id="PF00005">
    <property type="entry name" value="ABC_tran"/>
    <property type="match status" value="1"/>
</dbReference>
<comment type="caution">
    <text evidence="4">The sequence shown here is derived from an EMBL/GenBank/DDBJ whole genome shotgun (WGS) entry which is preliminary data.</text>
</comment>
<evidence type="ECO:0000256" key="1">
    <source>
        <dbReference type="ARBA" id="ARBA00005417"/>
    </source>
</evidence>